<dbReference type="SUPFAM" id="SSF144091">
    <property type="entry name" value="Rhomboid-like"/>
    <property type="match status" value="1"/>
</dbReference>
<evidence type="ECO:0000313" key="9">
    <source>
        <dbReference type="EMBL" id="MFC5269379.1"/>
    </source>
</evidence>
<evidence type="ECO:0000256" key="3">
    <source>
        <dbReference type="ARBA" id="ARBA00022989"/>
    </source>
</evidence>
<evidence type="ECO:0000259" key="7">
    <source>
        <dbReference type="Pfam" id="PF01694"/>
    </source>
</evidence>
<name>A0ABW0E591_9BACT</name>
<feature type="transmembrane region" description="Helical" evidence="6">
    <location>
        <begin position="18"/>
        <end position="36"/>
    </location>
</feature>
<keyword evidence="9" id="KW-0378">Hydrolase</keyword>
<feature type="transmembrane region" description="Helical" evidence="6">
    <location>
        <begin position="111"/>
        <end position="130"/>
    </location>
</feature>
<evidence type="ECO:0000256" key="2">
    <source>
        <dbReference type="ARBA" id="ARBA00022692"/>
    </source>
</evidence>
<gene>
    <name evidence="9" type="ORF">ACFPIB_02075</name>
</gene>
<proteinExistence type="predicted"/>
<sequence length="299" mass="32974">MTSIFDDIKRVFTQGGNAVTKLIMINVIVFVTLILLRTISYLVGYGVIYELVTINLGLPAHIMRFLFKPWTIFTYFFTHEGFLHIIFNMLNLYWFGFLVREYLGNKKVVSLYILGGLAGGILYLLFYNLVPFFEARAATAVMIGASASVLAIILAAATLLPDYTFNLILLGPVRIKYIAAFLVILSISGAVGDNAGGNIAHLGGALIGFIFIKQLQKGNDLGKPVHAVGDFFSNLAAGRPKMKATFTNPGPRTRSTTTTSGNVRPDQKEIDIILDKISESGYESLTKEEKQKLFRASQK</sequence>
<keyword evidence="4 6" id="KW-0472">Membrane</keyword>
<reference evidence="10" key="1">
    <citation type="journal article" date="2019" name="Int. J. Syst. Evol. Microbiol.">
        <title>The Global Catalogue of Microorganisms (GCM) 10K type strain sequencing project: providing services to taxonomists for standard genome sequencing and annotation.</title>
        <authorList>
            <consortium name="The Broad Institute Genomics Platform"/>
            <consortium name="The Broad Institute Genome Sequencing Center for Infectious Disease"/>
            <person name="Wu L."/>
            <person name="Ma J."/>
        </authorList>
    </citation>
    <scope>NUCLEOTIDE SEQUENCE [LARGE SCALE GENOMIC DNA]</scope>
    <source>
        <strain evidence="10">KACC 12602</strain>
    </source>
</reference>
<dbReference type="Proteomes" id="UP001596161">
    <property type="component" value="Unassembled WGS sequence"/>
</dbReference>
<dbReference type="GO" id="GO:0006508">
    <property type="term" value="P:proteolysis"/>
    <property type="evidence" value="ECO:0007669"/>
    <property type="project" value="UniProtKB-KW"/>
</dbReference>
<dbReference type="EMBL" id="JBHSKT010000001">
    <property type="protein sequence ID" value="MFC5269379.1"/>
    <property type="molecule type" value="Genomic_DNA"/>
</dbReference>
<dbReference type="InterPro" id="IPR035952">
    <property type="entry name" value="Rhomboid-like_sf"/>
</dbReference>
<keyword evidence="10" id="KW-1185">Reference proteome</keyword>
<feature type="transmembrane region" description="Helical" evidence="6">
    <location>
        <begin position="167"/>
        <end position="189"/>
    </location>
</feature>
<evidence type="ECO:0000259" key="8">
    <source>
        <dbReference type="Pfam" id="PF20216"/>
    </source>
</evidence>
<dbReference type="InterPro" id="IPR022764">
    <property type="entry name" value="Peptidase_S54_rhomboid_dom"/>
</dbReference>
<evidence type="ECO:0000313" key="10">
    <source>
        <dbReference type="Proteomes" id="UP001596161"/>
    </source>
</evidence>
<dbReference type="InterPro" id="IPR046483">
    <property type="entry name" value="DUF6576"/>
</dbReference>
<feature type="transmembrane region" description="Helical" evidence="6">
    <location>
        <begin position="195"/>
        <end position="212"/>
    </location>
</feature>
<dbReference type="Pfam" id="PF01694">
    <property type="entry name" value="Rhomboid"/>
    <property type="match status" value="1"/>
</dbReference>
<comment type="caution">
    <text evidence="9">The sequence shown here is derived from an EMBL/GenBank/DDBJ whole genome shotgun (WGS) entry which is preliminary data.</text>
</comment>
<dbReference type="PANTHER" id="PTHR43066">
    <property type="entry name" value="RHOMBOID-RELATED PROTEIN"/>
    <property type="match status" value="1"/>
</dbReference>
<evidence type="ECO:0000256" key="4">
    <source>
        <dbReference type="ARBA" id="ARBA00023136"/>
    </source>
</evidence>
<feature type="transmembrane region" description="Helical" evidence="6">
    <location>
        <begin position="43"/>
        <end position="62"/>
    </location>
</feature>
<evidence type="ECO:0000256" key="1">
    <source>
        <dbReference type="ARBA" id="ARBA00004141"/>
    </source>
</evidence>
<feature type="domain" description="DUF6576" evidence="8">
    <location>
        <begin position="266"/>
        <end position="299"/>
    </location>
</feature>
<protein>
    <submittedName>
        <fullName evidence="9">Rhomboid family intramembrane serine protease</fullName>
        <ecNumber evidence="9">3.4.21.105</ecNumber>
    </submittedName>
</protein>
<feature type="compositionally biased region" description="Low complexity" evidence="5">
    <location>
        <begin position="247"/>
        <end position="262"/>
    </location>
</feature>
<accession>A0ABW0E591</accession>
<dbReference type="EC" id="3.4.21.105" evidence="9"/>
<keyword evidence="2 6" id="KW-0812">Transmembrane</keyword>
<dbReference type="Gene3D" id="1.20.1540.10">
    <property type="entry name" value="Rhomboid-like"/>
    <property type="match status" value="1"/>
</dbReference>
<feature type="transmembrane region" description="Helical" evidence="6">
    <location>
        <begin position="136"/>
        <end position="160"/>
    </location>
</feature>
<feature type="region of interest" description="Disordered" evidence="5">
    <location>
        <begin position="243"/>
        <end position="267"/>
    </location>
</feature>
<organism evidence="9 10">
    <name type="scientific">Adhaeribacter terreus</name>
    <dbReference type="NCBI Taxonomy" id="529703"/>
    <lineage>
        <taxon>Bacteria</taxon>
        <taxon>Pseudomonadati</taxon>
        <taxon>Bacteroidota</taxon>
        <taxon>Cytophagia</taxon>
        <taxon>Cytophagales</taxon>
        <taxon>Hymenobacteraceae</taxon>
        <taxon>Adhaeribacter</taxon>
    </lineage>
</organism>
<dbReference type="GO" id="GO:0008233">
    <property type="term" value="F:peptidase activity"/>
    <property type="evidence" value="ECO:0007669"/>
    <property type="project" value="UniProtKB-KW"/>
</dbReference>
<feature type="transmembrane region" description="Helical" evidence="6">
    <location>
        <begin position="82"/>
        <end position="99"/>
    </location>
</feature>
<keyword evidence="3 6" id="KW-1133">Transmembrane helix</keyword>
<evidence type="ECO:0000256" key="5">
    <source>
        <dbReference type="SAM" id="MobiDB-lite"/>
    </source>
</evidence>
<dbReference type="PANTHER" id="PTHR43066:SF11">
    <property type="entry name" value="PEPTIDASE S54 RHOMBOID DOMAIN-CONTAINING PROTEIN"/>
    <property type="match status" value="1"/>
</dbReference>
<feature type="domain" description="Peptidase S54 rhomboid" evidence="7">
    <location>
        <begin position="68"/>
        <end position="212"/>
    </location>
</feature>
<keyword evidence="9" id="KW-0645">Protease</keyword>
<dbReference type="RefSeq" id="WP_378015757.1">
    <property type="nucleotide sequence ID" value="NZ_JBHSKT010000001.1"/>
</dbReference>
<comment type="subcellular location">
    <subcellularLocation>
        <location evidence="1">Membrane</location>
        <topology evidence="1">Multi-pass membrane protein</topology>
    </subcellularLocation>
</comment>
<dbReference type="Pfam" id="PF20216">
    <property type="entry name" value="DUF6576"/>
    <property type="match status" value="1"/>
</dbReference>
<evidence type="ECO:0000256" key="6">
    <source>
        <dbReference type="SAM" id="Phobius"/>
    </source>
</evidence>